<dbReference type="AlphaFoldDB" id="A0AAN6THZ1"/>
<evidence type="ECO:0000313" key="2">
    <source>
        <dbReference type="Proteomes" id="UP001302812"/>
    </source>
</evidence>
<protein>
    <submittedName>
        <fullName evidence="1">Uncharacterized protein</fullName>
    </submittedName>
</protein>
<name>A0AAN6THZ1_9PEZI</name>
<accession>A0AAN6THZ1</accession>
<gene>
    <name evidence="1" type="ORF">N656DRAFT_545544</name>
</gene>
<reference evidence="1" key="1">
    <citation type="journal article" date="2023" name="Mol. Phylogenet. Evol.">
        <title>Genome-scale phylogeny and comparative genomics of the fungal order Sordariales.</title>
        <authorList>
            <person name="Hensen N."/>
            <person name="Bonometti L."/>
            <person name="Westerberg I."/>
            <person name="Brannstrom I.O."/>
            <person name="Guillou S."/>
            <person name="Cros-Aarteil S."/>
            <person name="Calhoun S."/>
            <person name="Haridas S."/>
            <person name="Kuo A."/>
            <person name="Mondo S."/>
            <person name="Pangilinan J."/>
            <person name="Riley R."/>
            <person name="LaButti K."/>
            <person name="Andreopoulos B."/>
            <person name="Lipzen A."/>
            <person name="Chen C."/>
            <person name="Yan M."/>
            <person name="Daum C."/>
            <person name="Ng V."/>
            <person name="Clum A."/>
            <person name="Steindorff A."/>
            <person name="Ohm R.A."/>
            <person name="Martin F."/>
            <person name="Silar P."/>
            <person name="Natvig D.O."/>
            <person name="Lalanne C."/>
            <person name="Gautier V."/>
            <person name="Ament-Velasquez S.L."/>
            <person name="Kruys A."/>
            <person name="Hutchinson M.I."/>
            <person name="Powell A.J."/>
            <person name="Barry K."/>
            <person name="Miller A.N."/>
            <person name="Grigoriev I.V."/>
            <person name="Debuchy R."/>
            <person name="Gladieux P."/>
            <person name="Hiltunen Thoren M."/>
            <person name="Johannesson H."/>
        </authorList>
    </citation>
    <scope>NUCLEOTIDE SEQUENCE</scope>
    <source>
        <strain evidence="1">CBS 508.74</strain>
    </source>
</reference>
<comment type="caution">
    <text evidence="1">The sequence shown here is derived from an EMBL/GenBank/DDBJ whole genome shotgun (WGS) entry which is preliminary data.</text>
</comment>
<reference evidence="1" key="2">
    <citation type="submission" date="2023-05" db="EMBL/GenBank/DDBJ databases">
        <authorList>
            <consortium name="Lawrence Berkeley National Laboratory"/>
            <person name="Steindorff A."/>
            <person name="Hensen N."/>
            <person name="Bonometti L."/>
            <person name="Westerberg I."/>
            <person name="Brannstrom I.O."/>
            <person name="Guillou S."/>
            <person name="Cros-Aarteil S."/>
            <person name="Calhoun S."/>
            <person name="Haridas S."/>
            <person name="Kuo A."/>
            <person name="Mondo S."/>
            <person name="Pangilinan J."/>
            <person name="Riley R."/>
            <person name="Labutti K."/>
            <person name="Andreopoulos B."/>
            <person name="Lipzen A."/>
            <person name="Chen C."/>
            <person name="Yanf M."/>
            <person name="Daum C."/>
            <person name="Ng V."/>
            <person name="Clum A."/>
            <person name="Ohm R."/>
            <person name="Martin F."/>
            <person name="Silar P."/>
            <person name="Natvig D."/>
            <person name="Lalanne C."/>
            <person name="Gautier V."/>
            <person name="Ament-Velasquez S.L."/>
            <person name="Kruys A."/>
            <person name="Hutchinson M.I."/>
            <person name="Powell A.J."/>
            <person name="Barry K."/>
            <person name="Miller A.N."/>
            <person name="Grigoriev I.V."/>
            <person name="Debuchy R."/>
            <person name="Gladieux P."/>
            <person name="Thoren M.H."/>
            <person name="Johannesson H."/>
        </authorList>
    </citation>
    <scope>NUCLEOTIDE SEQUENCE</scope>
    <source>
        <strain evidence="1">CBS 508.74</strain>
    </source>
</reference>
<evidence type="ECO:0000313" key="1">
    <source>
        <dbReference type="EMBL" id="KAK4114783.1"/>
    </source>
</evidence>
<dbReference type="Proteomes" id="UP001302812">
    <property type="component" value="Unassembled WGS sequence"/>
</dbReference>
<organism evidence="1 2">
    <name type="scientific">Canariomyces notabilis</name>
    <dbReference type="NCBI Taxonomy" id="2074819"/>
    <lineage>
        <taxon>Eukaryota</taxon>
        <taxon>Fungi</taxon>
        <taxon>Dikarya</taxon>
        <taxon>Ascomycota</taxon>
        <taxon>Pezizomycotina</taxon>
        <taxon>Sordariomycetes</taxon>
        <taxon>Sordariomycetidae</taxon>
        <taxon>Sordariales</taxon>
        <taxon>Chaetomiaceae</taxon>
        <taxon>Canariomyces</taxon>
    </lineage>
</organism>
<proteinExistence type="predicted"/>
<keyword evidence="2" id="KW-1185">Reference proteome</keyword>
<sequence>MSLTRAATGTANLDHGPSYKLIHAPSGSVGSFISLREVGRQIDNHPILHPRAHGSAGAAIAVFSLSRFSFPTPWVECVAGRYFHSILSSFCLYPEFLLRIPACSPRHSVDTCMHDPSYIMSATFPQTSLKRKRSLSRSVIKIIQRTLPHLVKSRRRSWTTNAKTRMPIDM</sequence>
<dbReference type="RefSeq" id="XP_064672353.1">
    <property type="nucleotide sequence ID" value="XM_064810031.1"/>
</dbReference>
<dbReference type="GeneID" id="89934155"/>
<dbReference type="EMBL" id="MU853336">
    <property type="protein sequence ID" value="KAK4114783.1"/>
    <property type="molecule type" value="Genomic_DNA"/>
</dbReference>